<dbReference type="EMBL" id="FOCE01000002">
    <property type="protein sequence ID" value="SEM91953.1"/>
    <property type="molecule type" value="Genomic_DNA"/>
</dbReference>
<sequence length="60" mass="6789">MTYVSPPPPHPLGQHRPAIQRELDRRGLDWSGRKVQRQPPPEAEAEQPGGEEDQDYSEGD</sequence>
<feature type="region of interest" description="Disordered" evidence="1">
    <location>
        <begin position="1"/>
        <end position="60"/>
    </location>
</feature>
<evidence type="ECO:0000313" key="3">
    <source>
        <dbReference type="Proteomes" id="UP000198761"/>
    </source>
</evidence>
<gene>
    <name evidence="2" type="ORF">SAMN04488103_102443</name>
</gene>
<name>A0A1H8CA50_9RHOB</name>
<feature type="compositionally biased region" description="Basic and acidic residues" evidence="1">
    <location>
        <begin position="19"/>
        <end position="32"/>
    </location>
</feature>
<dbReference type="Proteomes" id="UP000198761">
    <property type="component" value="Unassembled WGS sequence"/>
</dbReference>
<reference evidence="2 3" key="1">
    <citation type="submission" date="2016-10" db="EMBL/GenBank/DDBJ databases">
        <authorList>
            <person name="de Groot N.N."/>
        </authorList>
    </citation>
    <scope>NUCLEOTIDE SEQUENCE [LARGE SCALE GENOMIC DNA]</scope>
    <source>
        <strain evidence="2 3">DSM 3857</strain>
    </source>
</reference>
<organism evidence="2 3">
    <name type="scientific">Gemmobacter aquatilis</name>
    <dbReference type="NCBI Taxonomy" id="933059"/>
    <lineage>
        <taxon>Bacteria</taxon>
        <taxon>Pseudomonadati</taxon>
        <taxon>Pseudomonadota</taxon>
        <taxon>Alphaproteobacteria</taxon>
        <taxon>Rhodobacterales</taxon>
        <taxon>Paracoccaceae</taxon>
        <taxon>Gemmobacter</taxon>
    </lineage>
</organism>
<evidence type="ECO:0000256" key="1">
    <source>
        <dbReference type="SAM" id="MobiDB-lite"/>
    </source>
</evidence>
<dbReference type="AlphaFoldDB" id="A0A1H8CA50"/>
<feature type="compositionally biased region" description="Acidic residues" evidence="1">
    <location>
        <begin position="43"/>
        <end position="60"/>
    </location>
</feature>
<feature type="compositionally biased region" description="Pro residues" evidence="1">
    <location>
        <begin position="1"/>
        <end position="11"/>
    </location>
</feature>
<keyword evidence="3" id="KW-1185">Reference proteome</keyword>
<protein>
    <submittedName>
        <fullName evidence="2">Uncharacterized protein</fullName>
    </submittedName>
</protein>
<accession>A0A1H8CA50</accession>
<dbReference type="STRING" id="933059.SAMN04488103_102443"/>
<evidence type="ECO:0000313" key="2">
    <source>
        <dbReference type="EMBL" id="SEM91953.1"/>
    </source>
</evidence>
<proteinExistence type="predicted"/>